<protein>
    <recommendedName>
        <fullName evidence="6">S-adenosyl-L-methionine-dependent methyltransferase</fullName>
        <ecNumber evidence="6">2.1.1.-</ecNumber>
    </recommendedName>
</protein>
<dbReference type="AlphaFoldDB" id="A0A329M781"/>
<dbReference type="InterPro" id="IPR029063">
    <property type="entry name" value="SAM-dependent_MTases_sf"/>
</dbReference>
<dbReference type="Proteomes" id="UP000250915">
    <property type="component" value="Unassembled WGS sequence"/>
</dbReference>
<evidence type="ECO:0000313" key="7">
    <source>
        <dbReference type="EMBL" id="RAV12867.1"/>
    </source>
</evidence>
<dbReference type="Pfam" id="PF04072">
    <property type="entry name" value="LCM"/>
    <property type="match status" value="1"/>
</dbReference>
<dbReference type="SUPFAM" id="SSF53335">
    <property type="entry name" value="S-adenosyl-L-methionine-dependent methyltransferases"/>
    <property type="match status" value="1"/>
</dbReference>
<organism evidence="7 8">
    <name type="scientific">Mycobacterium colombiense</name>
    <dbReference type="NCBI Taxonomy" id="339268"/>
    <lineage>
        <taxon>Bacteria</taxon>
        <taxon>Bacillati</taxon>
        <taxon>Actinomycetota</taxon>
        <taxon>Actinomycetes</taxon>
        <taxon>Mycobacteriales</taxon>
        <taxon>Mycobacteriaceae</taxon>
        <taxon>Mycobacterium</taxon>
        <taxon>Mycobacterium avium complex (MAC)</taxon>
    </lineage>
</organism>
<accession>A0A329M781</accession>
<proteinExistence type="inferred from homology"/>
<sequence>MAETDSKRSDGDSWDLASSVGATATWVAACRALAGRRADALIDDPFADPLVRAVGAEFFIRVLDGDITDETGGIDADADLEAEFNLERMVNMMAVRTRHFDDFFTDATASGIRQAVILASGLDSRPYRLAWPAGTVVYEVDQPAVIEFKSTTLAALGVRPTAERRTVSADLREDWLSALRDKGFDESRSSAWSAEGLLMYLPPHAQDSLFDAITTLSAPGSRLATEYHDGGTRDLLERRAKAMARRWGQYGFDVDVSTLVYRGERTPAAQYLSDLGWRVSTRTRADMFAEAGLPVAPGDSLESLQHSIAVDAVLP</sequence>
<dbReference type="PROSITE" id="PS51257">
    <property type="entry name" value="PROKAR_LIPOPROTEIN"/>
    <property type="match status" value="1"/>
</dbReference>
<evidence type="ECO:0000256" key="5">
    <source>
        <dbReference type="ARBA" id="ARBA00022691"/>
    </source>
</evidence>
<gene>
    <name evidence="7" type="ORF">DQP57_09110</name>
</gene>
<keyword evidence="4" id="KW-0808">Transferase</keyword>
<dbReference type="InterPro" id="IPR007213">
    <property type="entry name" value="Ppm1/Ppm2/Tcmp"/>
</dbReference>
<dbReference type="Gene3D" id="3.40.50.150">
    <property type="entry name" value="Vaccinia Virus protein VP39"/>
    <property type="match status" value="1"/>
</dbReference>
<dbReference type="InterPro" id="IPR011610">
    <property type="entry name" value="SAM_mthyl_Trfase_ML2640-like"/>
</dbReference>
<dbReference type="EMBL" id="QMEV01000013">
    <property type="protein sequence ID" value="RAV12867.1"/>
    <property type="molecule type" value="Genomic_DNA"/>
</dbReference>
<evidence type="ECO:0000313" key="8">
    <source>
        <dbReference type="Proteomes" id="UP000250915"/>
    </source>
</evidence>
<evidence type="ECO:0000256" key="6">
    <source>
        <dbReference type="RuleBase" id="RU362030"/>
    </source>
</evidence>
<dbReference type="PANTHER" id="PTHR43619:SF2">
    <property type="entry name" value="S-ADENOSYL-L-METHIONINE-DEPENDENT METHYLTRANSFERASES SUPERFAMILY PROTEIN"/>
    <property type="match status" value="1"/>
</dbReference>
<keyword evidence="5 6" id="KW-0949">S-adenosyl-L-methionine</keyword>
<evidence type="ECO:0000256" key="4">
    <source>
        <dbReference type="ARBA" id="ARBA00022679"/>
    </source>
</evidence>
<dbReference type="GO" id="GO:0032259">
    <property type="term" value="P:methylation"/>
    <property type="evidence" value="ECO:0007669"/>
    <property type="project" value="UniProtKB-KW"/>
</dbReference>
<name>A0A329M781_9MYCO</name>
<dbReference type="OrthoDB" id="9806164at2"/>
<dbReference type="EC" id="2.1.1.-" evidence="6"/>
<dbReference type="NCBIfam" id="TIGR00027">
    <property type="entry name" value="mthyl_TIGR00027"/>
    <property type="match status" value="1"/>
</dbReference>
<keyword evidence="3 6" id="KW-0489">Methyltransferase</keyword>
<evidence type="ECO:0000256" key="1">
    <source>
        <dbReference type="ARBA" id="ARBA00003907"/>
    </source>
</evidence>
<dbReference type="PANTHER" id="PTHR43619">
    <property type="entry name" value="S-ADENOSYL-L-METHIONINE-DEPENDENT METHYLTRANSFERASE YKTD-RELATED"/>
    <property type="match status" value="1"/>
</dbReference>
<reference evidence="7 8" key="1">
    <citation type="submission" date="2018-06" db="EMBL/GenBank/DDBJ databases">
        <title>NTM in soil in Japan.</title>
        <authorList>
            <person name="Ohya K."/>
        </authorList>
    </citation>
    <scope>NUCLEOTIDE SEQUENCE [LARGE SCALE GENOMIC DNA]</scope>
    <source>
        <strain evidence="7 8">GF28</strain>
    </source>
</reference>
<evidence type="ECO:0000256" key="3">
    <source>
        <dbReference type="ARBA" id="ARBA00022603"/>
    </source>
</evidence>
<dbReference type="RefSeq" id="WP_112632666.1">
    <property type="nucleotide sequence ID" value="NZ_QMEV01000013.1"/>
</dbReference>
<evidence type="ECO:0000256" key="2">
    <source>
        <dbReference type="ARBA" id="ARBA00008138"/>
    </source>
</evidence>
<comment type="caution">
    <text evidence="7">The sequence shown here is derived from an EMBL/GenBank/DDBJ whole genome shotgun (WGS) entry which is preliminary data.</text>
</comment>
<comment type="similarity">
    <text evidence="2 6">Belongs to the UPF0677 family.</text>
</comment>
<dbReference type="GO" id="GO:0008168">
    <property type="term" value="F:methyltransferase activity"/>
    <property type="evidence" value="ECO:0007669"/>
    <property type="project" value="UniProtKB-UniRule"/>
</dbReference>
<comment type="function">
    <text evidence="1 6">Exhibits S-adenosyl-L-methionine-dependent methyltransferase activity.</text>
</comment>